<sequence length="238" mass="27528">MDYKETIEMNIADTIMEKPVSFLIGRRRFYLYPPTLGKRYLLSRLTNGLGVNKQILSSNPYLEAYRLATEKKELVCRILAYHSLKRKCDIQNEGKVSKRADLFRKKLNDEELAQLLVMTFSHENVSEYIVHLGLDKEHAERNRIMAIKKNTGNLSFCGKSTYGTIIDWACQRYGWSMEYVVWGISYANLQMLMADSITSVYLSPEERKKLGITDNLEIINADDPKNRDLILGLLKEKS</sequence>
<keyword evidence="2" id="KW-1185">Reference proteome</keyword>
<accession>A0AA41DA28</accession>
<dbReference type="Proteomes" id="UP000698924">
    <property type="component" value="Unassembled WGS sequence"/>
</dbReference>
<dbReference type="EMBL" id="JACJMO010000002">
    <property type="protein sequence ID" value="MBM6856500.1"/>
    <property type="molecule type" value="Genomic_DNA"/>
</dbReference>
<proteinExistence type="predicted"/>
<organism evidence="1 2">
    <name type="scientific">Caecibacteroides pullorum</name>
    <dbReference type="NCBI Taxonomy" id="2725562"/>
    <lineage>
        <taxon>Bacteria</taxon>
        <taxon>Pseudomonadati</taxon>
        <taxon>Bacteroidota</taxon>
        <taxon>Bacteroidia</taxon>
        <taxon>Bacteroidales</taxon>
        <taxon>Bacteroidaceae</taxon>
        <taxon>Caecibacteroides</taxon>
    </lineage>
</organism>
<comment type="caution">
    <text evidence="1">The sequence shown here is derived from an EMBL/GenBank/DDBJ whole genome shotgun (WGS) entry which is preliminary data.</text>
</comment>
<protein>
    <submittedName>
        <fullName evidence="1">Uncharacterized protein</fullName>
    </submittedName>
</protein>
<name>A0AA41DA28_9BACT</name>
<dbReference type="RefSeq" id="WP_204970988.1">
    <property type="nucleotide sequence ID" value="NZ_JAAZTS010000002.1"/>
</dbReference>
<reference evidence="1 2" key="1">
    <citation type="journal article" date="2021" name="Sci. Rep.">
        <title>The distribution of antibiotic resistance genes in chicken gut microbiota commensals.</title>
        <authorList>
            <person name="Juricova H."/>
            <person name="Matiasovicova J."/>
            <person name="Kubasova T."/>
            <person name="Cejkova D."/>
            <person name="Rychlik I."/>
        </authorList>
    </citation>
    <scope>NUCLEOTIDE SEQUENCE [LARGE SCALE GENOMIC DNA]</scope>
    <source>
        <strain evidence="1 2">An421</strain>
    </source>
</reference>
<gene>
    <name evidence="1" type="ORF">H6D15_02590</name>
</gene>
<evidence type="ECO:0000313" key="2">
    <source>
        <dbReference type="Proteomes" id="UP000698924"/>
    </source>
</evidence>
<evidence type="ECO:0000313" key="1">
    <source>
        <dbReference type="EMBL" id="MBM6856500.1"/>
    </source>
</evidence>
<dbReference type="AlphaFoldDB" id="A0AA41DA28"/>